<evidence type="ECO:0000256" key="5">
    <source>
        <dbReference type="ARBA" id="ARBA00022968"/>
    </source>
</evidence>
<comment type="similarity">
    <text evidence="2">Belongs to the galactose-3-O-sulfotransferase family.</text>
</comment>
<name>A0A8J9Z6E1_BRALA</name>
<dbReference type="PANTHER" id="PTHR14647:SF87">
    <property type="entry name" value="PUTATIVE-RELATED"/>
    <property type="match status" value="1"/>
</dbReference>
<keyword evidence="11" id="KW-1185">Reference proteome</keyword>
<dbReference type="Gene3D" id="3.40.50.300">
    <property type="entry name" value="P-loop containing nucleotide triphosphate hydrolases"/>
    <property type="match status" value="2"/>
</dbReference>
<comment type="subcellular location">
    <subcellularLocation>
        <location evidence="1">Golgi apparatus membrane</location>
        <topology evidence="1">Single-pass type II membrane protein</topology>
    </subcellularLocation>
</comment>
<organism evidence="10 11">
    <name type="scientific">Branchiostoma lanceolatum</name>
    <name type="common">Common lancelet</name>
    <name type="synonym">Amphioxus lanceolatum</name>
    <dbReference type="NCBI Taxonomy" id="7740"/>
    <lineage>
        <taxon>Eukaryota</taxon>
        <taxon>Metazoa</taxon>
        <taxon>Chordata</taxon>
        <taxon>Cephalochordata</taxon>
        <taxon>Leptocardii</taxon>
        <taxon>Amphioxiformes</taxon>
        <taxon>Branchiostomatidae</taxon>
        <taxon>Branchiostoma</taxon>
    </lineage>
</organism>
<evidence type="ECO:0000256" key="2">
    <source>
        <dbReference type="ARBA" id="ARBA00008124"/>
    </source>
</evidence>
<dbReference type="PANTHER" id="PTHR14647">
    <property type="entry name" value="GALACTOSE-3-O-SULFOTRANSFERASE"/>
    <property type="match status" value="1"/>
</dbReference>
<dbReference type="InterPro" id="IPR009729">
    <property type="entry name" value="Gal-3-0_sulfotransfrase"/>
</dbReference>
<keyword evidence="7" id="KW-0333">Golgi apparatus</keyword>
<dbReference type="GO" id="GO:0001733">
    <property type="term" value="F:galactosylceramide sulfotransferase activity"/>
    <property type="evidence" value="ECO:0007669"/>
    <property type="project" value="InterPro"/>
</dbReference>
<accession>A0A8J9Z6E1</accession>
<dbReference type="OrthoDB" id="514299at2759"/>
<keyword evidence="8" id="KW-0472">Membrane</keyword>
<dbReference type="Proteomes" id="UP000838412">
    <property type="component" value="Chromosome 16"/>
</dbReference>
<protein>
    <submittedName>
        <fullName evidence="10">GAL3ST1 protein</fullName>
    </submittedName>
</protein>
<evidence type="ECO:0000256" key="1">
    <source>
        <dbReference type="ARBA" id="ARBA00004323"/>
    </source>
</evidence>
<evidence type="ECO:0000313" key="11">
    <source>
        <dbReference type="Proteomes" id="UP000838412"/>
    </source>
</evidence>
<keyword evidence="6" id="KW-1133">Transmembrane helix</keyword>
<dbReference type="Pfam" id="PF06990">
    <property type="entry name" value="Gal-3-0_sulfotr"/>
    <property type="match status" value="2"/>
</dbReference>
<dbReference type="InterPro" id="IPR027417">
    <property type="entry name" value="P-loop_NTPase"/>
</dbReference>
<evidence type="ECO:0000256" key="3">
    <source>
        <dbReference type="ARBA" id="ARBA00022679"/>
    </source>
</evidence>
<evidence type="ECO:0000256" key="9">
    <source>
        <dbReference type="ARBA" id="ARBA00023180"/>
    </source>
</evidence>
<dbReference type="GO" id="GO:0000139">
    <property type="term" value="C:Golgi membrane"/>
    <property type="evidence" value="ECO:0007669"/>
    <property type="project" value="UniProtKB-SubCell"/>
</dbReference>
<gene>
    <name evidence="10" type="primary">GAL3ST1</name>
    <name evidence="10" type="ORF">BLAG_LOCUS9432</name>
</gene>
<keyword evidence="9" id="KW-0325">Glycoprotein</keyword>
<dbReference type="GO" id="GO:0009247">
    <property type="term" value="P:glycolipid biosynthetic process"/>
    <property type="evidence" value="ECO:0007669"/>
    <property type="project" value="InterPro"/>
</dbReference>
<dbReference type="SUPFAM" id="SSF52540">
    <property type="entry name" value="P-loop containing nucleoside triphosphate hydrolases"/>
    <property type="match status" value="1"/>
</dbReference>
<sequence>MIRNVSGEHGDEEVCSIKRNFMFVKVHKAGGTTTTCIFQRFGYEHNLTFVLPVIRTDVGWPNLLRQEDFIPSADKEQRVTLKRQLCQVLSHGRIVKMENSGFLSCMKRTTLIKPCGFLLLATLLYVEISSISTNRSKSVPLRPAYYSRNVSGEHGEEVCSIKRNFMFVKVHKAGGTTTTCIFQRFGYEHNLTFVLSVIRTDVGWPNLLRQEDFIPSADSTYNVLVDHTVYNRRLLKHLMPPDTMYISILRHPLAQLRSTFNWYALARKIPGLKGADPVASFLQKARKLHVPYVKARSRTREPYTLTKNFMAFDLGFPLGLSDDQSYVDEFIQKISREIDLVLILEYFTESLVLLKRMMCWTFKDILYNVVPKNLRKYKKGTTSNATLQKHRQWSNVDYQLYDHFNATLWQKIEDEGDDFVQEVHHFQKVLNETTIYCTNTIKKVPVSEINSTARKLTIPKSAWNDEFDIDPILCLKLKMGWFDWEYVLKKKHKMPPNLPVEVKRAIAYSKPQVVGKTLLPKLFHVH</sequence>
<evidence type="ECO:0000256" key="6">
    <source>
        <dbReference type="ARBA" id="ARBA00022989"/>
    </source>
</evidence>
<evidence type="ECO:0000313" key="10">
    <source>
        <dbReference type="EMBL" id="CAH1247901.1"/>
    </source>
</evidence>
<evidence type="ECO:0000256" key="8">
    <source>
        <dbReference type="ARBA" id="ARBA00023136"/>
    </source>
</evidence>
<reference evidence="10" key="1">
    <citation type="submission" date="2022-01" db="EMBL/GenBank/DDBJ databases">
        <authorList>
            <person name="Braso-Vives M."/>
        </authorList>
    </citation>
    <scope>NUCLEOTIDE SEQUENCE</scope>
</reference>
<keyword evidence="5" id="KW-0735">Signal-anchor</keyword>
<dbReference type="EMBL" id="OV696701">
    <property type="protein sequence ID" value="CAH1247901.1"/>
    <property type="molecule type" value="Genomic_DNA"/>
</dbReference>
<keyword evidence="3" id="KW-0808">Transferase</keyword>
<evidence type="ECO:0000256" key="7">
    <source>
        <dbReference type="ARBA" id="ARBA00023034"/>
    </source>
</evidence>
<evidence type="ECO:0000256" key="4">
    <source>
        <dbReference type="ARBA" id="ARBA00022692"/>
    </source>
</evidence>
<dbReference type="AlphaFoldDB" id="A0A8J9Z6E1"/>
<proteinExistence type="inferred from homology"/>
<keyword evidence="4" id="KW-0812">Transmembrane</keyword>